<keyword evidence="3" id="KW-0418">Kinase</keyword>
<evidence type="ECO:0000313" key="3">
    <source>
        <dbReference type="EMBL" id="JAP04970.1"/>
    </source>
</evidence>
<accession>A0A0V0GC77</accession>
<dbReference type="InterPro" id="IPR008862">
    <property type="entry name" value="Tcp11"/>
</dbReference>
<dbReference type="GO" id="GO:0007165">
    <property type="term" value="P:signal transduction"/>
    <property type="evidence" value="ECO:0007669"/>
    <property type="project" value="TreeGrafter"/>
</dbReference>
<keyword evidence="3" id="KW-0808">Transferase</keyword>
<evidence type="ECO:0000256" key="1">
    <source>
        <dbReference type="ARBA" id="ARBA00010954"/>
    </source>
</evidence>
<proteinExistence type="inferred from homology"/>
<comment type="similarity">
    <text evidence="1">Belongs to the TCP11 family.</text>
</comment>
<dbReference type="PANTHER" id="PTHR12832:SF11">
    <property type="entry name" value="LD23868P"/>
    <property type="match status" value="1"/>
</dbReference>
<organism evidence="3">
    <name type="scientific">Triatoma dimidiata</name>
    <name type="common">Kissing bug</name>
    <name type="synonym">Meccus dimidiatus</name>
    <dbReference type="NCBI Taxonomy" id="72491"/>
    <lineage>
        <taxon>Eukaryota</taxon>
        <taxon>Metazoa</taxon>
        <taxon>Ecdysozoa</taxon>
        <taxon>Arthropoda</taxon>
        <taxon>Hexapoda</taxon>
        <taxon>Insecta</taxon>
        <taxon>Pterygota</taxon>
        <taxon>Neoptera</taxon>
        <taxon>Paraneoptera</taxon>
        <taxon>Hemiptera</taxon>
        <taxon>Heteroptera</taxon>
        <taxon>Panheteroptera</taxon>
        <taxon>Cimicomorpha</taxon>
        <taxon>Reduviidae</taxon>
        <taxon>Triatominae</taxon>
        <taxon>Triatoma</taxon>
    </lineage>
</organism>
<reference evidence="3" key="1">
    <citation type="journal article" date="2018" name="J. Proteomics">
        <title>Exploring the molecular complexity of Triatoma dimidiata sialome.</title>
        <authorList>
            <person name="Santiago P.B."/>
            <person name="de Araujo C.N."/>
            <person name="Charneau S."/>
            <person name="Bastos I.M.D."/>
            <person name="Assumpcao T.C.F."/>
            <person name="Queiroz R.M.L."/>
            <person name="Praca Y.R."/>
            <person name="Cordeiro T.M."/>
            <person name="Garcia C.H.S."/>
            <person name="da Silva I.G."/>
            <person name="Raiol T."/>
            <person name="Motta F.N."/>
            <person name="de Araujo Oliveira J.V."/>
            <person name="de Sousa M.V."/>
            <person name="Ribeiro J.M.C."/>
            <person name="de Santana J.M."/>
        </authorList>
    </citation>
    <scope>NUCLEOTIDE SEQUENCE</scope>
    <source>
        <strain evidence="3">Santander</strain>
        <tissue evidence="3">Salivary glands</tissue>
    </source>
</reference>
<name>A0A0V0GC77_TRIDM</name>
<feature type="non-terminal residue" evidence="3">
    <location>
        <position position="1"/>
    </location>
</feature>
<protein>
    <submittedName>
        <fullName evidence="3">Putative sok1 kinase belonging to the ste20/sps1/gc kinase family</fullName>
    </submittedName>
</protein>
<dbReference type="EMBL" id="GECL01001154">
    <property type="protein sequence ID" value="JAP04970.1"/>
    <property type="molecule type" value="Transcribed_RNA"/>
</dbReference>
<sequence>SDDKKENEMSVSNIGDMEERGDSEEMKVTEDEQVLQENDKETAIKTENAEKNLNEGKDLDTLLHHLYIAHELAVNENKNVWFQRHSEDISNENIIKITLREAYWDLFREQLTEEPPKLDMAFELLAEIKKGLELVMTPNITTLRKQVAEVLDLDLLRTQAEHGAIDVMYYARYITTVISKICAPVRDKTVARLSKETDIVAIFRGIVEILSLMKCDLLSFSLAAIKPDIMANHLAYERDTFREYINAIGGTLPRTSKWLIKHIKPTLSTEDIICNAYIGILTWEPTELFPETLFLEEERLRRLNLDYFRLTVSCTILFLSLGLIPQSYHTEDFKESVKTFILIMIVEAKTDADVKKLCLNIAIHLTEKVKISPQGDSSSKSPAELNYKLFQETIEQASSPDNKIRLLVCTRVNDYLKNSLKSTQTPDTYFPPALNLFKPELTSLRQSFDNVFKHNILVCLEHYEKLVKMLRNEPTI</sequence>
<evidence type="ECO:0000256" key="2">
    <source>
        <dbReference type="SAM" id="MobiDB-lite"/>
    </source>
</evidence>
<dbReference type="Pfam" id="PF05794">
    <property type="entry name" value="Tcp11"/>
    <property type="match status" value="1"/>
</dbReference>
<dbReference type="PANTHER" id="PTHR12832">
    <property type="entry name" value="TESTIS-SPECIFIC PROTEIN PBS13 T-COMPLEX 11"/>
    <property type="match status" value="1"/>
</dbReference>
<feature type="region of interest" description="Disordered" evidence="2">
    <location>
        <begin position="1"/>
        <end position="40"/>
    </location>
</feature>
<feature type="compositionally biased region" description="Basic and acidic residues" evidence="2">
    <location>
        <begin position="17"/>
        <end position="30"/>
    </location>
</feature>
<dbReference type="AlphaFoldDB" id="A0A0V0GC77"/>
<dbReference type="GO" id="GO:0016301">
    <property type="term" value="F:kinase activity"/>
    <property type="evidence" value="ECO:0007669"/>
    <property type="project" value="UniProtKB-KW"/>
</dbReference>